<keyword evidence="3" id="KW-0540">Nuclease</keyword>
<keyword evidence="4 9" id="KW-0378">Hydrolase</keyword>
<dbReference type="EMBL" id="LT859958">
    <property type="protein sequence ID" value="SMX53515.1"/>
    <property type="molecule type" value="Genomic_DNA"/>
</dbReference>
<feature type="domain" description="DHHA1" evidence="7">
    <location>
        <begin position="360"/>
        <end position="445"/>
    </location>
</feature>
<dbReference type="Proteomes" id="UP000195514">
    <property type="component" value="Chromosome I"/>
</dbReference>
<name>A0A1Y6K1F0_9CHLR</name>
<dbReference type="GO" id="GO:0003676">
    <property type="term" value="F:nucleic acid binding"/>
    <property type="evidence" value="ECO:0007669"/>
    <property type="project" value="InterPro"/>
</dbReference>
<dbReference type="GO" id="GO:0006281">
    <property type="term" value="P:DNA repair"/>
    <property type="evidence" value="ECO:0007669"/>
    <property type="project" value="InterPro"/>
</dbReference>
<dbReference type="OrthoDB" id="9809852at2"/>
<dbReference type="Gene3D" id="2.40.50.460">
    <property type="match status" value="1"/>
</dbReference>
<dbReference type="Gene3D" id="3.90.1640.30">
    <property type="match status" value="1"/>
</dbReference>
<keyword evidence="10" id="KW-1185">Reference proteome</keyword>
<dbReference type="SUPFAM" id="SSF64182">
    <property type="entry name" value="DHH phosphoesterases"/>
    <property type="match status" value="1"/>
</dbReference>
<feature type="domain" description="DDH" evidence="6">
    <location>
        <begin position="86"/>
        <end position="236"/>
    </location>
</feature>
<dbReference type="AlphaFoldDB" id="A0A1Y6K1F0"/>
<evidence type="ECO:0000256" key="2">
    <source>
        <dbReference type="ARBA" id="ARBA00019841"/>
    </source>
</evidence>
<evidence type="ECO:0000256" key="3">
    <source>
        <dbReference type="ARBA" id="ARBA00022722"/>
    </source>
</evidence>
<sequence length="590" mass="65509">MTENNAQPILNQRWRVQPKIPHDIDLALRDFPPLLRQLLYNRGYFNAESASSFVKGEAPFSSDPLQIKDMRAAVDRLHRAVTSGEKIAIYGDYDADGVTACALIHDFLVILDVKPEIYIPNRYDEGYGLNMDAIQSLADMGINLVVTVDCGIRSNREVAQAHNLGMDVIITDHHQPGTELPPALAVINPKQPEDHYPEKDLSGVGLAYKLTQAYLEVHPQPDVDPEAWLDLVAIGTVADLVPLKGENRALVKKGLARIRQQRRPGLRALAGTAEVDLTQCDTSMIGFKLAPRLNAAGRMESAMLAYELLVTQDQQKAGELAQILDSQNKERQAETNWIREQAAAQVLSQDPDALLFFAADPEFSEGVVGLAASRLTEAYYRPAIIAHQGEEFTVASCRSIPEFHITRALDECADLLVRHGGHAAAAGFTVSNENLPLLIEQLYAIAQRELADVTLLPVIDIDREIILENLSPYYIGGIFNDLHQLEPTGHGNPDPVFMSQDLVVRQARTVGRDNRHLKLTLQAGQYIYDAIAFGQGHWADELPERIDIVYRFEENTYQGRVNLQLNVKDLRPSESQGELDSPVENRSMPG</sequence>
<accession>A0A1Y6K1F0</accession>
<keyword evidence="5 9" id="KW-0269">Exonuclease</keyword>
<dbReference type="Pfam" id="PF17768">
    <property type="entry name" value="RecJ_OB"/>
    <property type="match status" value="1"/>
</dbReference>
<evidence type="ECO:0000313" key="10">
    <source>
        <dbReference type="Proteomes" id="UP000195514"/>
    </source>
</evidence>
<dbReference type="KEGG" id="abat:CFX1CAM_0449"/>
<dbReference type="PANTHER" id="PTHR30255:SF2">
    <property type="entry name" value="SINGLE-STRANDED-DNA-SPECIFIC EXONUCLEASE RECJ"/>
    <property type="match status" value="1"/>
</dbReference>
<feature type="domain" description="RecJ OB" evidence="8">
    <location>
        <begin position="478"/>
        <end position="569"/>
    </location>
</feature>
<dbReference type="InterPro" id="IPR051673">
    <property type="entry name" value="SSDNA_exonuclease_RecJ"/>
</dbReference>
<dbReference type="PANTHER" id="PTHR30255">
    <property type="entry name" value="SINGLE-STRANDED-DNA-SPECIFIC EXONUCLEASE RECJ"/>
    <property type="match status" value="1"/>
</dbReference>
<comment type="similarity">
    <text evidence="1">Belongs to the RecJ family.</text>
</comment>
<evidence type="ECO:0000313" key="9">
    <source>
        <dbReference type="EMBL" id="SMX53515.1"/>
    </source>
</evidence>
<dbReference type="NCBIfam" id="TIGR00644">
    <property type="entry name" value="recJ"/>
    <property type="match status" value="1"/>
</dbReference>
<evidence type="ECO:0000259" key="7">
    <source>
        <dbReference type="Pfam" id="PF02272"/>
    </source>
</evidence>
<dbReference type="InterPro" id="IPR001667">
    <property type="entry name" value="DDH_dom"/>
</dbReference>
<evidence type="ECO:0000256" key="4">
    <source>
        <dbReference type="ARBA" id="ARBA00022801"/>
    </source>
</evidence>
<reference evidence="10" key="1">
    <citation type="submission" date="2017-05" db="EMBL/GenBank/DDBJ databases">
        <authorList>
            <person name="Kirkegaard R."/>
            <person name="Mcilroy J S."/>
        </authorList>
    </citation>
    <scope>NUCLEOTIDE SEQUENCE [LARGE SCALE GENOMIC DNA]</scope>
</reference>
<organism evidence="9 10">
    <name type="scientific">Candidatus Brevifilum fermentans</name>
    <dbReference type="NCBI Taxonomy" id="1986204"/>
    <lineage>
        <taxon>Bacteria</taxon>
        <taxon>Bacillati</taxon>
        <taxon>Chloroflexota</taxon>
        <taxon>Anaerolineae</taxon>
        <taxon>Anaerolineales</taxon>
        <taxon>Anaerolineaceae</taxon>
        <taxon>Candidatus Brevifilum</taxon>
    </lineage>
</organism>
<dbReference type="InterPro" id="IPR003156">
    <property type="entry name" value="DHHA1_dom"/>
</dbReference>
<dbReference type="Pfam" id="PF02272">
    <property type="entry name" value="DHHA1"/>
    <property type="match status" value="1"/>
</dbReference>
<evidence type="ECO:0000256" key="1">
    <source>
        <dbReference type="ARBA" id="ARBA00005915"/>
    </source>
</evidence>
<evidence type="ECO:0000256" key="5">
    <source>
        <dbReference type="ARBA" id="ARBA00022839"/>
    </source>
</evidence>
<dbReference type="Pfam" id="PF01368">
    <property type="entry name" value="DHH"/>
    <property type="match status" value="1"/>
</dbReference>
<proteinExistence type="inferred from homology"/>
<evidence type="ECO:0000259" key="8">
    <source>
        <dbReference type="Pfam" id="PF17768"/>
    </source>
</evidence>
<protein>
    <recommendedName>
        <fullName evidence="2">Single-stranded-DNA-specific exonuclease RecJ</fullName>
    </recommendedName>
</protein>
<dbReference type="InterPro" id="IPR004610">
    <property type="entry name" value="RecJ"/>
</dbReference>
<gene>
    <name evidence="9" type="primary">recJ</name>
    <name evidence="9" type="ORF">CFX1CAM_0449</name>
</gene>
<dbReference type="RefSeq" id="WP_087861443.1">
    <property type="nucleotide sequence ID" value="NZ_LT859958.1"/>
</dbReference>
<dbReference type="GO" id="GO:0008409">
    <property type="term" value="F:5'-3' exonuclease activity"/>
    <property type="evidence" value="ECO:0007669"/>
    <property type="project" value="InterPro"/>
</dbReference>
<dbReference type="GO" id="GO:0006310">
    <property type="term" value="P:DNA recombination"/>
    <property type="evidence" value="ECO:0007669"/>
    <property type="project" value="InterPro"/>
</dbReference>
<dbReference type="InterPro" id="IPR038763">
    <property type="entry name" value="DHH_sf"/>
</dbReference>
<dbReference type="InterPro" id="IPR041122">
    <property type="entry name" value="RecJ_OB"/>
</dbReference>
<evidence type="ECO:0000259" key="6">
    <source>
        <dbReference type="Pfam" id="PF01368"/>
    </source>
</evidence>